<feature type="non-terminal residue" evidence="2">
    <location>
        <position position="1"/>
    </location>
</feature>
<keyword evidence="3" id="KW-1185">Reference proteome</keyword>
<dbReference type="PANTHER" id="PTHR39615">
    <property type="entry name" value="YALI0E17897P"/>
    <property type="match status" value="1"/>
</dbReference>
<feature type="non-terminal residue" evidence="2">
    <location>
        <position position="129"/>
    </location>
</feature>
<dbReference type="Pfam" id="PF14618">
    <property type="entry name" value="DUF4452"/>
    <property type="match status" value="1"/>
</dbReference>
<feature type="region of interest" description="Disordered" evidence="1">
    <location>
        <begin position="50"/>
        <end position="78"/>
    </location>
</feature>
<dbReference type="OrthoDB" id="5408025at2759"/>
<dbReference type="EMBL" id="ML119645">
    <property type="protein sequence ID" value="RPA87953.1"/>
    <property type="molecule type" value="Genomic_DNA"/>
</dbReference>
<evidence type="ECO:0000313" key="3">
    <source>
        <dbReference type="Proteomes" id="UP000275078"/>
    </source>
</evidence>
<reference evidence="2 3" key="1">
    <citation type="journal article" date="2018" name="Nat. Ecol. Evol.">
        <title>Pezizomycetes genomes reveal the molecular basis of ectomycorrhizal truffle lifestyle.</title>
        <authorList>
            <person name="Murat C."/>
            <person name="Payen T."/>
            <person name="Noel B."/>
            <person name="Kuo A."/>
            <person name="Morin E."/>
            <person name="Chen J."/>
            <person name="Kohler A."/>
            <person name="Krizsan K."/>
            <person name="Balestrini R."/>
            <person name="Da Silva C."/>
            <person name="Montanini B."/>
            <person name="Hainaut M."/>
            <person name="Levati E."/>
            <person name="Barry K.W."/>
            <person name="Belfiori B."/>
            <person name="Cichocki N."/>
            <person name="Clum A."/>
            <person name="Dockter R.B."/>
            <person name="Fauchery L."/>
            <person name="Guy J."/>
            <person name="Iotti M."/>
            <person name="Le Tacon F."/>
            <person name="Lindquist E.A."/>
            <person name="Lipzen A."/>
            <person name="Malagnac F."/>
            <person name="Mello A."/>
            <person name="Molinier V."/>
            <person name="Miyauchi S."/>
            <person name="Poulain J."/>
            <person name="Riccioni C."/>
            <person name="Rubini A."/>
            <person name="Sitrit Y."/>
            <person name="Splivallo R."/>
            <person name="Traeger S."/>
            <person name="Wang M."/>
            <person name="Zifcakova L."/>
            <person name="Wipf D."/>
            <person name="Zambonelli A."/>
            <person name="Paolocci F."/>
            <person name="Nowrousian M."/>
            <person name="Ottonello S."/>
            <person name="Baldrian P."/>
            <person name="Spatafora J.W."/>
            <person name="Henrissat B."/>
            <person name="Nagy L.G."/>
            <person name="Aury J.M."/>
            <person name="Wincker P."/>
            <person name="Grigoriev I.V."/>
            <person name="Bonfante P."/>
            <person name="Martin F.M."/>
        </authorList>
    </citation>
    <scope>NUCLEOTIDE SEQUENCE [LARGE SCALE GENOMIC DNA]</scope>
    <source>
        <strain evidence="2 3">RN42</strain>
    </source>
</reference>
<dbReference type="AlphaFoldDB" id="A0A3N4IP44"/>
<accession>A0A3N4IP44</accession>
<protein>
    <submittedName>
        <fullName evidence="2">Uncharacterized protein</fullName>
    </submittedName>
</protein>
<dbReference type="PANTHER" id="PTHR39615:SF1">
    <property type="entry name" value="YALI0E17897P"/>
    <property type="match status" value="1"/>
</dbReference>
<name>A0A3N4IP44_ASCIM</name>
<evidence type="ECO:0000313" key="2">
    <source>
        <dbReference type="EMBL" id="RPA87953.1"/>
    </source>
</evidence>
<dbReference type="InterPro" id="IPR027915">
    <property type="entry name" value="DUF4452"/>
</dbReference>
<feature type="compositionally biased region" description="Low complexity" evidence="1">
    <location>
        <begin position="54"/>
        <end position="67"/>
    </location>
</feature>
<sequence>KSFRGARSMKELTETPAVAAFRARYEAGRSFDIDDDLDFCPAGLLNDDELQTFSSNSSDRSSVTSGSPDASPLQHQVQPSYAMATPAYPAVPVYYQQPAQTLKYQANSNRIRNAIPIVNPTTGLRVSSP</sequence>
<evidence type="ECO:0000256" key="1">
    <source>
        <dbReference type="SAM" id="MobiDB-lite"/>
    </source>
</evidence>
<organism evidence="2 3">
    <name type="scientific">Ascobolus immersus RN42</name>
    <dbReference type="NCBI Taxonomy" id="1160509"/>
    <lineage>
        <taxon>Eukaryota</taxon>
        <taxon>Fungi</taxon>
        <taxon>Dikarya</taxon>
        <taxon>Ascomycota</taxon>
        <taxon>Pezizomycotina</taxon>
        <taxon>Pezizomycetes</taxon>
        <taxon>Pezizales</taxon>
        <taxon>Ascobolaceae</taxon>
        <taxon>Ascobolus</taxon>
    </lineage>
</organism>
<dbReference type="Proteomes" id="UP000275078">
    <property type="component" value="Unassembled WGS sequence"/>
</dbReference>
<proteinExistence type="predicted"/>
<gene>
    <name evidence="2" type="ORF">BJ508DRAFT_185731</name>
</gene>